<dbReference type="EMBL" id="UOED01000020">
    <property type="protein sequence ID" value="VAV87067.1"/>
    <property type="molecule type" value="Genomic_DNA"/>
</dbReference>
<evidence type="ECO:0000256" key="4">
    <source>
        <dbReference type="ARBA" id="ARBA00023146"/>
    </source>
</evidence>
<dbReference type="SUPFAM" id="SSF52374">
    <property type="entry name" value="Nucleotidylyl transferase"/>
    <property type="match status" value="1"/>
</dbReference>
<name>A0A3B0R684_9ZZZZ</name>
<dbReference type="PANTHER" id="PTHR11956:SF5">
    <property type="entry name" value="ARGININE--TRNA LIGASE, CYTOPLASMIC"/>
    <property type="match status" value="1"/>
</dbReference>
<dbReference type="PANTHER" id="PTHR11956">
    <property type="entry name" value="ARGINYL-TRNA SYNTHETASE"/>
    <property type="match status" value="1"/>
</dbReference>
<proteinExistence type="predicted"/>
<dbReference type="PROSITE" id="PS00178">
    <property type="entry name" value="AA_TRNA_LIGASE_I"/>
    <property type="match status" value="1"/>
</dbReference>
<dbReference type="InterPro" id="IPR001412">
    <property type="entry name" value="aa-tRNA-synth_I_CS"/>
</dbReference>
<keyword evidence="3" id="KW-0067">ATP-binding</keyword>
<dbReference type="InterPro" id="IPR036695">
    <property type="entry name" value="Arg-tRNA-synth_N_sf"/>
</dbReference>
<evidence type="ECO:0000256" key="3">
    <source>
        <dbReference type="ARBA" id="ARBA00022840"/>
    </source>
</evidence>
<dbReference type="SUPFAM" id="SSF55190">
    <property type="entry name" value="Arginyl-tRNA synthetase (ArgRS), N-terminal 'additional' domain"/>
    <property type="match status" value="1"/>
</dbReference>
<evidence type="ECO:0000313" key="6">
    <source>
        <dbReference type="EMBL" id="VAV87067.1"/>
    </source>
</evidence>
<accession>A0A3B0R684</accession>
<dbReference type="EC" id="6.1.1.19" evidence="6"/>
<dbReference type="GO" id="GO:0004814">
    <property type="term" value="F:arginine-tRNA ligase activity"/>
    <property type="evidence" value="ECO:0007669"/>
    <property type="project" value="UniProtKB-EC"/>
</dbReference>
<sequence>MNIFDTYAGALTDIITSLGEVGPFPKALDLSNVTIEPPRDASHGDISTNIALVLTKQARMKPRDIADLVAAELGKIDSVEKVDVAGPGFINISLKTDVIQSQVGNILKSDGQYGRSDVGNREKVNVEYVSVNPTGPLHVGHC</sequence>
<dbReference type="Pfam" id="PF03485">
    <property type="entry name" value="Arg_tRNA_synt_N"/>
    <property type="match status" value="1"/>
</dbReference>
<gene>
    <name evidence="6" type="ORF">MNBD_ALPHA02-1609</name>
</gene>
<dbReference type="AlphaFoldDB" id="A0A3B0R684"/>
<dbReference type="GO" id="GO:0005524">
    <property type="term" value="F:ATP binding"/>
    <property type="evidence" value="ECO:0007669"/>
    <property type="project" value="UniProtKB-KW"/>
</dbReference>
<keyword evidence="4 6" id="KW-0030">Aminoacyl-tRNA synthetase</keyword>
<protein>
    <submittedName>
        <fullName evidence="6">Arginyl-tRNA synthetase</fullName>
        <ecNumber evidence="6">6.1.1.19</ecNumber>
    </submittedName>
</protein>
<dbReference type="InterPro" id="IPR014729">
    <property type="entry name" value="Rossmann-like_a/b/a_fold"/>
</dbReference>
<evidence type="ECO:0000256" key="2">
    <source>
        <dbReference type="ARBA" id="ARBA00022741"/>
    </source>
</evidence>
<dbReference type="SMART" id="SM01016">
    <property type="entry name" value="Arg_tRNA_synt_N"/>
    <property type="match status" value="1"/>
</dbReference>
<keyword evidence="1 6" id="KW-0436">Ligase</keyword>
<dbReference type="Gene3D" id="3.30.1360.70">
    <property type="entry name" value="Arginyl tRNA synthetase N-terminal domain"/>
    <property type="match status" value="1"/>
</dbReference>
<dbReference type="Gene3D" id="3.40.50.620">
    <property type="entry name" value="HUPs"/>
    <property type="match status" value="1"/>
</dbReference>
<organism evidence="6">
    <name type="scientific">hydrothermal vent metagenome</name>
    <dbReference type="NCBI Taxonomy" id="652676"/>
    <lineage>
        <taxon>unclassified sequences</taxon>
        <taxon>metagenomes</taxon>
        <taxon>ecological metagenomes</taxon>
    </lineage>
</organism>
<feature type="non-terminal residue" evidence="6">
    <location>
        <position position="142"/>
    </location>
</feature>
<reference evidence="6" key="1">
    <citation type="submission" date="2018-06" db="EMBL/GenBank/DDBJ databases">
        <authorList>
            <person name="Zhirakovskaya E."/>
        </authorList>
    </citation>
    <scope>NUCLEOTIDE SEQUENCE</scope>
</reference>
<keyword evidence="2" id="KW-0547">Nucleotide-binding</keyword>
<dbReference type="InterPro" id="IPR001278">
    <property type="entry name" value="Arg-tRNA-ligase"/>
</dbReference>
<evidence type="ECO:0000259" key="5">
    <source>
        <dbReference type="SMART" id="SM01016"/>
    </source>
</evidence>
<feature type="domain" description="Arginyl tRNA synthetase N-terminal" evidence="5">
    <location>
        <begin position="5"/>
        <end position="94"/>
    </location>
</feature>
<evidence type="ECO:0000256" key="1">
    <source>
        <dbReference type="ARBA" id="ARBA00022598"/>
    </source>
</evidence>
<dbReference type="InterPro" id="IPR005148">
    <property type="entry name" value="Arg-tRNA-synth_N"/>
</dbReference>
<dbReference type="GO" id="GO:0006420">
    <property type="term" value="P:arginyl-tRNA aminoacylation"/>
    <property type="evidence" value="ECO:0007669"/>
    <property type="project" value="InterPro"/>
</dbReference>
<dbReference type="GO" id="GO:0005737">
    <property type="term" value="C:cytoplasm"/>
    <property type="evidence" value="ECO:0007669"/>
    <property type="project" value="InterPro"/>
</dbReference>